<feature type="transmembrane region" description="Helical" evidence="8">
    <location>
        <begin position="163"/>
        <end position="186"/>
    </location>
</feature>
<evidence type="ECO:0000256" key="4">
    <source>
        <dbReference type="ARBA" id="ARBA00022989"/>
    </source>
</evidence>
<dbReference type="GO" id="GO:0016020">
    <property type="term" value="C:membrane"/>
    <property type="evidence" value="ECO:0007669"/>
    <property type="project" value="UniProtKB-SubCell"/>
</dbReference>
<accession>A0A9P1GVS9</accession>
<evidence type="ECO:0000313" key="10">
    <source>
        <dbReference type="EMBL" id="CAI4211212.1"/>
    </source>
</evidence>
<evidence type="ECO:0000256" key="5">
    <source>
        <dbReference type="ARBA" id="ARBA00023136"/>
    </source>
</evidence>
<dbReference type="InterPro" id="IPR016439">
    <property type="entry name" value="Lag1/Lac1-like"/>
</dbReference>
<dbReference type="PANTHER" id="PTHR12560:SF0">
    <property type="entry name" value="LD18904P"/>
    <property type="match status" value="1"/>
</dbReference>
<comment type="caution">
    <text evidence="10">The sequence shown here is derived from an EMBL/GenBank/DDBJ whole genome shotgun (WGS) entry which is preliminary data.</text>
</comment>
<feature type="transmembrane region" description="Helical" evidence="8">
    <location>
        <begin position="297"/>
        <end position="317"/>
    </location>
</feature>
<dbReference type="AlphaFoldDB" id="A0A9P1GVS9"/>
<keyword evidence="5 6" id="KW-0472">Membrane</keyword>
<feature type="compositionally biased region" description="Acidic residues" evidence="7">
    <location>
        <begin position="333"/>
        <end position="349"/>
    </location>
</feature>
<dbReference type="PANTHER" id="PTHR12560">
    <property type="entry name" value="LONGEVITY ASSURANCE FACTOR 1 LAG1"/>
    <property type="match status" value="1"/>
</dbReference>
<feature type="transmembrane region" description="Helical" evidence="8">
    <location>
        <begin position="252"/>
        <end position="277"/>
    </location>
</feature>
<dbReference type="GO" id="GO:0050291">
    <property type="term" value="F:sphingosine N-acyltransferase activity"/>
    <property type="evidence" value="ECO:0007669"/>
    <property type="project" value="InterPro"/>
</dbReference>
<name>A0A9P1GVS9_9PEZI</name>
<evidence type="ECO:0000259" key="9">
    <source>
        <dbReference type="PROSITE" id="PS50922"/>
    </source>
</evidence>
<dbReference type="Proteomes" id="UP000838763">
    <property type="component" value="Unassembled WGS sequence"/>
</dbReference>
<evidence type="ECO:0000256" key="6">
    <source>
        <dbReference type="PROSITE-ProRule" id="PRU00205"/>
    </source>
</evidence>
<dbReference type="EMBL" id="CALLCH030000001">
    <property type="protein sequence ID" value="CAI4211212.1"/>
    <property type="molecule type" value="Genomic_DNA"/>
</dbReference>
<evidence type="ECO:0000256" key="2">
    <source>
        <dbReference type="ARBA" id="ARBA00009808"/>
    </source>
</evidence>
<feature type="domain" description="TLC" evidence="9">
    <location>
        <begin position="116"/>
        <end position="325"/>
    </location>
</feature>
<feature type="transmembrane region" description="Helical" evidence="8">
    <location>
        <begin position="93"/>
        <end position="113"/>
    </location>
</feature>
<reference evidence="10" key="1">
    <citation type="submission" date="2022-11" db="EMBL/GenBank/DDBJ databases">
        <authorList>
            <person name="Scott C."/>
            <person name="Bruce N."/>
        </authorList>
    </citation>
    <scope>NUCLEOTIDE SEQUENCE</scope>
</reference>
<evidence type="ECO:0000256" key="3">
    <source>
        <dbReference type="ARBA" id="ARBA00022692"/>
    </source>
</evidence>
<organism evidence="10 11">
    <name type="scientific">Parascedosporium putredinis</name>
    <dbReference type="NCBI Taxonomy" id="1442378"/>
    <lineage>
        <taxon>Eukaryota</taxon>
        <taxon>Fungi</taxon>
        <taxon>Dikarya</taxon>
        <taxon>Ascomycota</taxon>
        <taxon>Pezizomycotina</taxon>
        <taxon>Sordariomycetes</taxon>
        <taxon>Hypocreomycetidae</taxon>
        <taxon>Microascales</taxon>
        <taxon>Microascaceae</taxon>
        <taxon>Parascedosporium</taxon>
    </lineage>
</organism>
<comment type="subcellular location">
    <subcellularLocation>
        <location evidence="1">Membrane</location>
        <topology evidence="1">Multi-pass membrane protein</topology>
    </subcellularLocation>
</comment>
<gene>
    <name evidence="10" type="ORF">PPNO1_LOCUS1008</name>
</gene>
<keyword evidence="3 6" id="KW-0812">Transmembrane</keyword>
<evidence type="ECO:0000256" key="7">
    <source>
        <dbReference type="SAM" id="MobiDB-lite"/>
    </source>
</evidence>
<feature type="transmembrane region" description="Helical" evidence="8">
    <location>
        <begin position="46"/>
        <end position="73"/>
    </location>
</feature>
<evidence type="ECO:0000256" key="8">
    <source>
        <dbReference type="SAM" id="Phobius"/>
    </source>
</evidence>
<feature type="transmembrane region" description="Helical" evidence="8">
    <location>
        <begin position="125"/>
        <end position="143"/>
    </location>
</feature>
<proteinExistence type="inferred from homology"/>
<evidence type="ECO:0000256" key="1">
    <source>
        <dbReference type="ARBA" id="ARBA00004141"/>
    </source>
</evidence>
<dbReference type="SMART" id="SM00724">
    <property type="entry name" value="TLC"/>
    <property type="match status" value="1"/>
</dbReference>
<protein>
    <recommendedName>
        <fullName evidence="9">TLC domain-containing protein</fullName>
    </recommendedName>
</protein>
<keyword evidence="11" id="KW-1185">Reference proteome</keyword>
<dbReference type="GO" id="GO:0046513">
    <property type="term" value="P:ceramide biosynthetic process"/>
    <property type="evidence" value="ECO:0007669"/>
    <property type="project" value="InterPro"/>
</dbReference>
<dbReference type="PROSITE" id="PS50922">
    <property type="entry name" value="TLC"/>
    <property type="match status" value="1"/>
</dbReference>
<feature type="region of interest" description="Disordered" evidence="7">
    <location>
        <begin position="330"/>
        <end position="349"/>
    </location>
</feature>
<dbReference type="OrthoDB" id="537032at2759"/>
<comment type="similarity">
    <text evidence="2">Belongs to the sphingosine N-acyltransferase family.</text>
</comment>
<dbReference type="Pfam" id="PF03798">
    <property type="entry name" value="TRAM_LAG1_CLN8"/>
    <property type="match status" value="1"/>
</dbReference>
<feature type="transmembrane region" description="Helical" evidence="8">
    <location>
        <begin position="198"/>
        <end position="215"/>
    </location>
</feature>
<dbReference type="InterPro" id="IPR006634">
    <property type="entry name" value="TLC-dom"/>
</dbReference>
<evidence type="ECO:0000313" key="11">
    <source>
        <dbReference type="Proteomes" id="UP000838763"/>
    </source>
</evidence>
<keyword evidence="4 8" id="KW-1133">Transmembrane helix</keyword>
<sequence>MATSSRPQAAAATSRADYMNGPLYKQRHNIVLVRRARRKDEGSFRLLARLFIENQIGLAFNLIALLLLAHAFIPKARPVTGKFFTYSYHNPTTGKYGVGYDDGYFITFCIILFTGLRASTMDEQAWLLVYYTIFWPLGLYIYYNSDYWLNLRGLWANWPQRELTGLVKGYVLAQWAFWLQQILVIYMEERRKDHYQMLTHHIITIGLLSSCYFYHHTRVGNLVLVLMDVVDIFLPLAKCLKYTGYTTICDVIFGVFMVSWVFARHIFYLMVCWSIYAHTPEMISGGRICFTSTVMRSFLGSLLALQVLTIMWFLLIVRVAVRVVSGGSADDIRSDDEGENEEEDDAEEEVVEALEEEVGVEDIDLKNWERRAGVKRTATTSGVSLPGHSDRKELLGRIGCEKQVD</sequence>